<name>A0A383F4L6_9ZZZZ</name>
<dbReference type="GO" id="GO:1990112">
    <property type="term" value="C:RQC complex"/>
    <property type="evidence" value="ECO:0007669"/>
    <property type="project" value="TreeGrafter"/>
</dbReference>
<dbReference type="GO" id="GO:0000049">
    <property type="term" value="F:tRNA binding"/>
    <property type="evidence" value="ECO:0007669"/>
    <property type="project" value="TreeGrafter"/>
</dbReference>
<dbReference type="PANTHER" id="PTHR15239:SF6">
    <property type="entry name" value="RIBOSOME QUALITY CONTROL COMPLEX SUBUNIT NEMF"/>
    <property type="match status" value="1"/>
</dbReference>
<feature type="non-terminal residue" evidence="1">
    <location>
        <position position="91"/>
    </location>
</feature>
<gene>
    <name evidence="1" type="ORF">METZ01_LOCUS516976</name>
</gene>
<dbReference type="Pfam" id="PF05833">
    <property type="entry name" value="NFACT_N"/>
    <property type="match status" value="1"/>
</dbReference>
<dbReference type="EMBL" id="UINC01231542">
    <property type="protein sequence ID" value="SVE64122.1"/>
    <property type="molecule type" value="Genomic_DNA"/>
</dbReference>
<proteinExistence type="predicted"/>
<protein>
    <submittedName>
        <fullName evidence="1">Uncharacterized protein</fullName>
    </submittedName>
</protein>
<dbReference type="PANTHER" id="PTHR15239">
    <property type="entry name" value="NUCLEAR EXPORT MEDIATOR FACTOR NEMF"/>
    <property type="match status" value="1"/>
</dbReference>
<dbReference type="Gene3D" id="2.30.310.10">
    <property type="entry name" value="ibrinogen binding protein from staphylococcus aureus domain"/>
    <property type="match status" value="1"/>
</dbReference>
<accession>A0A383F4L6</accession>
<evidence type="ECO:0000313" key="1">
    <source>
        <dbReference type="EMBL" id="SVE64122.1"/>
    </source>
</evidence>
<organism evidence="1">
    <name type="scientific">marine metagenome</name>
    <dbReference type="NCBI Taxonomy" id="408172"/>
    <lineage>
        <taxon>unclassified sequences</taxon>
        <taxon>metagenomes</taxon>
        <taxon>ecological metagenomes</taxon>
    </lineage>
</organism>
<dbReference type="GO" id="GO:0072344">
    <property type="term" value="P:rescue of stalled ribosome"/>
    <property type="evidence" value="ECO:0007669"/>
    <property type="project" value="TreeGrafter"/>
</dbReference>
<reference evidence="1" key="1">
    <citation type="submission" date="2018-05" db="EMBL/GenBank/DDBJ databases">
        <authorList>
            <person name="Lanie J.A."/>
            <person name="Ng W.-L."/>
            <person name="Kazmierczak K.M."/>
            <person name="Andrzejewski T.M."/>
            <person name="Davidsen T.M."/>
            <person name="Wayne K.J."/>
            <person name="Tettelin H."/>
            <person name="Glass J.I."/>
            <person name="Rusch D."/>
            <person name="Podicherti R."/>
            <person name="Tsui H.-C.T."/>
            <person name="Winkler M.E."/>
        </authorList>
    </citation>
    <scope>NUCLEOTIDE SEQUENCE</scope>
</reference>
<sequence>MRDQMSSFDIARMVLDIDALAGARCRKVYQPHYEQVVLRLNPKGMSNRDLVIVRGQRVYFSQRDRPMPLHPPQFAMLLRKHLANARLTGAS</sequence>
<dbReference type="AlphaFoldDB" id="A0A383F4L6"/>
<dbReference type="InterPro" id="IPR051608">
    <property type="entry name" value="RQC_Subunit_NEMF"/>
</dbReference>
<dbReference type="GO" id="GO:0043023">
    <property type="term" value="F:ribosomal large subunit binding"/>
    <property type="evidence" value="ECO:0007669"/>
    <property type="project" value="TreeGrafter"/>
</dbReference>